<gene>
    <name evidence="1" type="ORF">LCPAC201_01330</name>
</gene>
<sequence>MNNRLNWERPSSFQTPSIDQCISLQLSKPWKIPSYISSKLPNHIISKLGQIDTHQYQNLKKWLNPVNIPNILGCEGQNYGDENEKLIILVSFFTLNPFSNRPEAIALYNTLSHFSKIILVRMITGGDYRSLFETSSGMLQSITCHDYLYPDSLQNMSRKYQVYNQHSTEVKWVLSEIYGLPLTVIANLSDRKRDKLENIILKYNGVNYLDLAKEIGMHILPNQDNPTKYFILNFTSYRKVINRPHPILQSPVTISSKLRALGEFRRAANQSPANLLKYLSQSTDLEIFQYVGFFVPYASRKSLLKNVMEIIDRPKFFIPFQRNPVNLNTTLLTPINDPIFMVGYGTNRKYRMYELEELNHAFRFMSFNEDENEDENEDVDEDEDEETEIAEDVEALASGRLRSGLLPISSINVSGRLGSPNRIIPVFGLSRFPAIDFTEYHQNPVVFPIFSRPENPQDEFTKQEIEGLSSLLSCFFDLSSLKPTDNGFIEEILSKIKMGNEIKAGLEMIDEEKMIKFRKLPVSEKKIIRKWLITLFETGMYMRKWVGPGHPYPILERDTYTNTQGSNLENGQLSHGINLFSGSSDPIHEQRSLSSILALKEIEEAISPDLINLLYSLTGCNLIRGRVYRDRMDLGTRLKIITTMGNKTTDACIRLSSTILVGSGYIYICKIFHQKIQGFDPNLIDQIA</sequence>
<proteinExistence type="predicted"/>
<dbReference type="EMBL" id="MK500499">
    <property type="protein sequence ID" value="QBK90832.1"/>
    <property type="molecule type" value="Genomic_DNA"/>
</dbReference>
<accession>A0A481Z601</accession>
<reference evidence="1" key="1">
    <citation type="journal article" date="2019" name="MBio">
        <title>Virus Genomes from Deep Sea Sediments Expand the Ocean Megavirome and Support Independent Origins of Viral Gigantism.</title>
        <authorList>
            <person name="Backstrom D."/>
            <person name="Yutin N."/>
            <person name="Jorgensen S.L."/>
            <person name="Dharamshi J."/>
            <person name="Homa F."/>
            <person name="Zaremba-Niedwiedzka K."/>
            <person name="Spang A."/>
            <person name="Wolf Y.I."/>
            <person name="Koonin E.V."/>
            <person name="Ettema T.J."/>
        </authorList>
    </citation>
    <scope>NUCLEOTIDE SEQUENCE</scope>
</reference>
<evidence type="ECO:0000313" key="1">
    <source>
        <dbReference type="EMBL" id="QBK90832.1"/>
    </source>
</evidence>
<name>A0A481Z601_9VIRU</name>
<organism evidence="1">
    <name type="scientific">Pithovirus LCPAC201</name>
    <dbReference type="NCBI Taxonomy" id="2506591"/>
    <lineage>
        <taxon>Viruses</taxon>
        <taxon>Pithoviruses</taxon>
    </lineage>
</organism>
<protein>
    <submittedName>
        <fullName evidence="1">Uncharacterized protein</fullName>
    </submittedName>
</protein>